<dbReference type="InterPro" id="IPR017850">
    <property type="entry name" value="Alkaline_phosphatase_core_sf"/>
</dbReference>
<dbReference type="OrthoDB" id="5901192at2"/>
<gene>
    <name evidence="9" type="ORF">EI981_01195</name>
</gene>
<feature type="domain" description="Sulfatase N-terminal" evidence="8">
    <location>
        <begin position="116"/>
        <end position="245"/>
    </location>
</feature>
<keyword evidence="5 7" id="KW-1133">Transmembrane helix</keyword>
<comment type="pathway">
    <text evidence="2">Cell wall biogenesis; lipoteichoic acid biosynthesis.</text>
</comment>
<dbReference type="CDD" id="cd16015">
    <property type="entry name" value="LTA_synthase"/>
    <property type="match status" value="1"/>
</dbReference>
<reference evidence="10" key="1">
    <citation type="submission" date="2018-12" db="EMBL/GenBank/DDBJ databases">
        <title>Complete genome sequence of Paenibacillus sp. MBLB1234.</title>
        <authorList>
            <person name="Nam Y.-D."/>
            <person name="Kang J."/>
            <person name="Chung W.-H."/>
            <person name="Park Y.S."/>
        </authorList>
    </citation>
    <scope>NUCLEOTIDE SEQUENCE [LARGE SCALE GENOMIC DNA]</scope>
    <source>
        <strain evidence="10">MBLB1234</strain>
    </source>
</reference>
<feature type="transmembrane region" description="Helical" evidence="7">
    <location>
        <begin position="46"/>
        <end position="66"/>
    </location>
</feature>
<accession>A0A3Q9I5N4</accession>
<evidence type="ECO:0000256" key="2">
    <source>
        <dbReference type="ARBA" id="ARBA00004936"/>
    </source>
</evidence>
<dbReference type="Pfam" id="PF00884">
    <property type="entry name" value="Sulfatase"/>
    <property type="match status" value="1"/>
</dbReference>
<evidence type="ECO:0000256" key="3">
    <source>
        <dbReference type="ARBA" id="ARBA00022475"/>
    </source>
</evidence>
<dbReference type="KEGG" id="plut:EI981_01195"/>
<evidence type="ECO:0000256" key="4">
    <source>
        <dbReference type="ARBA" id="ARBA00022692"/>
    </source>
</evidence>
<dbReference type="AlphaFoldDB" id="A0A3Q9I5N4"/>
<keyword evidence="3" id="KW-1003">Cell membrane</keyword>
<evidence type="ECO:0000256" key="1">
    <source>
        <dbReference type="ARBA" id="ARBA00004651"/>
    </source>
</evidence>
<evidence type="ECO:0000256" key="5">
    <source>
        <dbReference type="ARBA" id="ARBA00022989"/>
    </source>
</evidence>
<keyword evidence="10" id="KW-1185">Reference proteome</keyword>
<dbReference type="InterPro" id="IPR000917">
    <property type="entry name" value="Sulfatase_N"/>
</dbReference>
<dbReference type="InterPro" id="IPR050448">
    <property type="entry name" value="OpgB/LTA_synthase_biosynth"/>
</dbReference>
<dbReference type="SUPFAM" id="SSF53649">
    <property type="entry name" value="Alkaline phosphatase-like"/>
    <property type="match status" value="1"/>
</dbReference>
<proteinExistence type="predicted"/>
<dbReference type="PANTHER" id="PTHR47371">
    <property type="entry name" value="LIPOTEICHOIC ACID SYNTHASE"/>
    <property type="match status" value="1"/>
</dbReference>
<evidence type="ECO:0000259" key="8">
    <source>
        <dbReference type="Pfam" id="PF00884"/>
    </source>
</evidence>
<feature type="transmembrane region" description="Helical" evidence="7">
    <location>
        <begin position="14"/>
        <end position="34"/>
    </location>
</feature>
<sequence length="257" mass="29110">MNSSIKVLFRSTDWIFLAEAVVTLTLGIITFRSLDRTKPKLSAANVIAKSSMFVIVAALGTGLIGFHTFDTYRSIEGLFQSYTVNANDYNIYKQWFREHNAAIGADTPYRGIAKGKNVLIVQIEALQSFVINKSIDGQIITPNLNELAKESLYFDHFYHQNAQGRTSDAEFTVKASLQPLAAGSVYIRFPKNDYEALPSILKRNGYDTAAFHAFRAGFWNRNVMYRNIGYNRFYSASDFVYDEKKERIGWGLNDIGF</sequence>
<dbReference type="Proteomes" id="UP000270678">
    <property type="component" value="Chromosome"/>
</dbReference>
<keyword evidence="6 7" id="KW-0472">Membrane</keyword>
<evidence type="ECO:0000313" key="9">
    <source>
        <dbReference type="EMBL" id="AZS13235.1"/>
    </source>
</evidence>
<dbReference type="GO" id="GO:0005886">
    <property type="term" value="C:plasma membrane"/>
    <property type="evidence" value="ECO:0007669"/>
    <property type="project" value="UniProtKB-SubCell"/>
</dbReference>
<dbReference type="EMBL" id="CP034346">
    <property type="protein sequence ID" value="AZS13235.1"/>
    <property type="molecule type" value="Genomic_DNA"/>
</dbReference>
<dbReference type="PANTHER" id="PTHR47371:SF3">
    <property type="entry name" value="PHOSPHOGLYCEROL TRANSFERASE I"/>
    <property type="match status" value="1"/>
</dbReference>
<name>A0A3Q9I5N4_9BACL</name>
<dbReference type="Gene3D" id="3.40.720.10">
    <property type="entry name" value="Alkaline Phosphatase, subunit A"/>
    <property type="match status" value="1"/>
</dbReference>
<protein>
    <recommendedName>
        <fullName evidence="8">Sulfatase N-terminal domain-containing protein</fullName>
    </recommendedName>
</protein>
<evidence type="ECO:0000256" key="6">
    <source>
        <dbReference type="ARBA" id="ARBA00023136"/>
    </source>
</evidence>
<keyword evidence="4 7" id="KW-0812">Transmembrane</keyword>
<evidence type="ECO:0000256" key="7">
    <source>
        <dbReference type="SAM" id="Phobius"/>
    </source>
</evidence>
<comment type="subcellular location">
    <subcellularLocation>
        <location evidence="1">Cell membrane</location>
        <topology evidence="1">Multi-pass membrane protein</topology>
    </subcellularLocation>
</comment>
<evidence type="ECO:0000313" key="10">
    <source>
        <dbReference type="Proteomes" id="UP000270678"/>
    </source>
</evidence>
<organism evidence="9 10">
    <name type="scientific">Paenibacillus lutimineralis</name>
    <dbReference type="NCBI Taxonomy" id="2707005"/>
    <lineage>
        <taxon>Bacteria</taxon>
        <taxon>Bacillati</taxon>
        <taxon>Bacillota</taxon>
        <taxon>Bacilli</taxon>
        <taxon>Bacillales</taxon>
        <taxon>Paenibacillaceae</taxon>
        <taxon>Paenibacillus</taxon>
    </lineage>
</organism>